<sequence>MDRFYFPSARPQTQPPQLRNSLSSDSLLLLSPSRSPVPKPAARFFSSSSSARLHRLRPRARPQARDLQLLFYPRLPARRLATRVIPFLSRDSTQSSSPEAQPVVSSGSAHVQHPGNPEAHCRGPTQPSNPLSPVQISKAQSGPILPQQPNSPTKTGNSGIGTRFLDSRAEYMFGNCTDLNVDSRRGPHTRDLTPCGLGVFTFPWGRVTDTRERRGRHLSFYDPEVEGG</sequence>
<feature type="compositionally biased region" description="Low complexity" evidence="1">
    <location>
        <begin position="18"/>
        <end position="43"/>
    </location>
</feature>
<feature type="compositionally biased region" description="Polar residues" evidence="1">
    <location>
        <begin position="90"/>
        <end position="109"/>
    </location>
</feature>
<name>A0A2I0I8N3_PUNGR</name>
<feature type="region of interest" description="Disordered" evidence="1">
    <location>
        <begin position="1"/>
        <end position="43"/>
    </location>
</feature>
<feature type="region of interest" description="Disordered" evidence="1">
    <location>
        <begin position="90"/>
        <end position="162"/>
    </location>
</feature>
<feature type="compositionally biased region" description="Polar residues" evidence="1">
    <location>
        <begin position="147"/>
        <end position="157"/>
    </location>
</feature>
<proteinExistence type="predicted"/>
<evidence type="ECO:0000313" key="2">
    <source>
        <dbReference type="EMBL" id="PKI40341.1"/>
    </source>
</evidence>
<gene>
    <name evidence="2" type="ORF">CRG98_039270</name>
</gene>
<dbReference type="Proteomes" id="UP000233551">
    <property type="component" value="Unassembled WGS sequence"/>
</dbReference>
<evidence type="ECO:0000256" key="1">
    <source>
        <dbReference type="SAM" id="MobiDB-lite"/>
    </source>
</evidence>
<protein>
    <submittedName>
        <fullName evidence="2">Uncharacterized protein</fullName>
    </submittedName>
</protein>
<reference evidence="2 3" key="1">
    <citation type="submission" date="2017-11" db="EMBL/GenBank/DDBJ databases">
        <title>De-novo sequencing of pomegranate (Punica granatum L.) genome.</title>
        <authorList>
            <person name="Akparov Z."/>
            <person name="Amiraslanov A."/>
            <person name="Hajiyeva S."/>
            <person name="Abbasov M."/>
            <person name="Kaur K."/>
            <person name="Hamwieh A."/>
            <person name="Solovyev V."/>
            <person name="Salamov A."/>
            <person name="Braich B."/>
            <person name="Kosarev P."/>
            <person name="Mahmoud A."/>
            <person name="Hajiyev E."/>
            <person name="Babayeva S."/>
            <person name="Izzatullayeva V."/>
            <person name="Mammadov A."/>
            <person name="Mammadov A."/>
            <person name="Sharifova S."/>
            <person name="Ojaghi J."/>
            <person name="Eynullazada K."/>
            <person name="Bayramov B."/>
            <person name="Abdulazimova A."/>
            <person name="Shahmuradov I."/>
        </authorList>
    </citation>
    <scope>NUCLEOTIDE SEQUENCE [LARGE SCALE GENOMIC DNA]</scope>
    <source>
        <strain evidence="3">cv. AG2017</strain>
        <tissue evidence="2">Leaf</tissue>
    </source>
</reference>
<evidence type="ECO:0000313" key="3">
    <source>
        <dbReference type="Proteomes" id="UP000233551"/>
    </source>
</evidence>
<dbReference type="EMBL" id="PGOL01003598">
    <property type="protein sequence ID" value="PKI40341.1"/>
    <property type="molecule type" value="Genomic_DNA"/>
</dbReference>
<keyword evidence="3" id="KW-1185">Reference proteome</keyword>
<comment type="caution">
    <text evidence="2">The sequence shown here is derived from an EMBL/GenBank/DDBJ whole genome shotgun (WGS) entry which is preliminary data.</text>
</comment>
<dbReference type="AlphaFoldDB" id="A0A2I0I8N3"/>
<organism evidence="2 3">
    <name type="scientific">Punica granatum</name>
    <name type="common">Pomegranate</name>
    <dbReference type="NCBI Taxonomy" id="22663"/>
    <lineage>
        <taxon>Eukaryota</taxon>
        <taxon>Viridiplantae</taxon>
        <taxon>Streptophyta</taxon>
        <taxon>Embryophyta</taxon>
        <taxon>Tracheophyta</taxon>
        <taxon>Spermatophyta</taxon>
        <taxon>Magnoliopsida</taxon>
        <taxon>eudicotyledons</taxon>
        <taxon>Gunneridae</taxon>
        <taxon>Pentapetalae</taxon>
        <taxon>rosids</taxon>
        <taxon>malvids</taxon>
        <taxon>Myrtales</taxon>
        <taxon>Lythraceae</taxon>
        <taxon>Punica</taxon>
    </lineage>
</organism>
<accession>A0A2I0I8N3</accession>
<feature type="compositionally biased region" description="Polar residues" evidence="1">
    <location>
        <begin position="125"/>
        <end position="140"/>
    </location>
</feature>